<evidence type="ECO:0000259" key="1">
    <source>
        <dbReference type="SMART" id="SM00954"/>
    </source>
</evidence>
<dbReference type="InterPro" id="IPR007685">
    <property type="entry name" value="RelA_SpoT"/>
</dbReference>
<accession>A0A0F6Z5J4</accession>
<dbReference type="Pfam" id="PF04607">
    <property type="entry name" value="RelA_SpoT"/>
    <property type="match status" value="1"/>
</dbReference>
<dbReference type="GO" id="GO:0016301">
    <property type="term" value="F:kinase activity"/>
    <property type="evidence" value="ECO:0007669"/>
    <property type="project" value="UniProtKB-KW"/>
</dbReference>
<dbReference type="InterPro" id="IPR052366">
    <property type="entry name" value="GTP_Pyrophosphokinase"/>
</dbReference>
<dbReference type="Proteomes" id="UP000034037">
    <property type="component" value="Chromosome"/>
</dbReference>
<keyword evidence="3" id="KW-1185">Reference proteome</keyword>
<feature type="domain" description="RelA/SpoT" evidence="1">
    <location>
        <begin position="66"/>
        <end position="189"/>
    </location>
</feature>
<dbReference type="AlphaFoldDB" id="A0A0F6Z5J4"/>
<dbReference type="PANTHER" id="PTHR47837">
    <property type="entry name" value="GTP PYROPHOSPHOKINASE YJBM"/>
    <property type="match status" value="1"/>
</dbReference>
<dbReference type="SMART" id="SM00954">
    <property type="entry name" value="RelA_SpoT"/>
    <property type="match status" value="1"/>
</dbReference>
<reference evidence="2 3" key="1">
    <citation type="submission" date="2015-04" db="EMBL/GenBank/DDBJ databases">
        <title>Complete Genome Sequence of Brevibacterium flavum ATCC 15168.</title>
        <authorList>
            <person name="Ahn J."/>
            <person name="Park G."/>
            <person name="Jeon W."/>
            <person name="Jang Y."/>
            <person name="Jang M."/>
            <person name="Lee H."/>
            <person name="Lee H."/>
        </authorList>
    </citation>
    <scope>NUCLEOTIDE SEQUENCE [LARGE SCALE GENOMIC DNA]</scope>
    <source>
        <strain evidence="2 3">ATCC 15168</strain>
    </source>
</reference>
<evidence type="ECO:0000313" key="2">
    <source>
        <dbReference type="EMBL" id="AKF27202.1"/>
    </source>
</evidence>
<name>A0A0F6Z5J4_9CORY</name>
<keyword evidence="2" id="KW-0808">Transferase</keyword>
<dbReference type="Gene3D" id="1.10.287.860">
    <property type="entry name" value="Nucleotidyltransferase"/>
    <property type="match status" value="1"/>
</dbReference>
<dbReference type="Gene3D" id="3.30.460.10">
    <property type="entry name" value="Beta Polymerase, domain 2"/>
    <property type="match status" value="1"/>
</dbReference>
<dbReference type="PANTHER" id="PTHR47837:SF2">
    <property type="entry name" value="GTP PYROPHOSPHOKINASE YWAC"/>
    <property type="match status" value="1"/>
</dbReference>
<organism evidence="2 3">
    <name type="scientific">[Brevibacterium] flavum</name>
    <dbReference type="NCBI Taxonomy" id="92706"/>
    <lineage>
        <taxon>Bacteria</taxon>
        <taxon>Bacillati</taxon>
        <taxon>Actinomycetota</taxon>
        <taxon>Actinomycetes</taxon>
        <taxon>Mycobacteriales</taxon>
        <taxon>Corynebacteriaceae</taxon>
        <taxon>Corynebacterium</taxon>
    </lineage>
</organism>
<dbReference type="RefSeq" id="WP_003861286.1">
    <property type="nucleotide sequence ID" value="NZ_CP011309.1"/>
</dbReference>
<gene>
    <name evidence="2" type="ORF">YH66_06350</name>
</gene>
<dbReference type="InterPro" id="IPR043519">
    <property type="entry name" value="NT_sf"/>
</dbReference>
<dbReference type="SUPFAM" id="SSF81301">
    <property type="entry name" value="Nucleotidyltransferase"/>
    <property type="match status" value="1"/>
</dbReference>
<dbReference type="EMBL" id="CP011309">
    <property type="protein sequence ID" value="AKF27202.1"/>
    <property type="molecule type" value="Genomic_DNA"/>
</dbReference>
<dbReference type="HOGENOM" id="CLU_077095_1_1_11"/>
<dbReference type="CDD" id="cd05399">
    <property type="entry name" value="NT_Rel-Spo_like"/>
    <property type="match status" value="1"/>
</dbReference>
<dbReference type="GO" id="GO:0015969">
    <property type="term" value="P:guanosine tetraphosphate metabolic process"/>
    <property type="evidence" value="ECO:0007669"/>
    <property type="project" value="InterPro"/>
</dbReference>
<proteinExistence type="predicted"/>
<protein>
    <submittedName>
        <fullName evidence="2">GTP pyrophosphokinase</fullName>
    </submittedName>
</protein>
<sequence>MSENLPAPENLLDAERIQMIKNFRNELTGFMLNYQFGIDEILTKINILKTEFSQLHEYAPIEHVSSRLKTPESIVKKVIRKGDELSLAAIKDTVFDIAGIRIVCSFLKDAYAIADMLTNQKDVTVIEVKDYIANPKPNGYKSLHLILQVPVFLSNSVEKVNVEVQIRTIAMDFWASLEHKIYYKFEQEVPQSILDELSEAAEIASALDVKMERIHGEVKSLKPPVETTDSGEAKLPSAITFNEIFGRDFSA</sequence>
<dbReference type="PATRIC" id="fig|92706.3.peg.1318"/>
<evidence type="ECO:0000313" key="3">
    <source>
        <dbReference type="Proteomes" id="UP000034037"/>
    </source>
</evidence>
<keyword evidence="2" id="KW-0418">Kinase</keyword>